<reference evidence="1 2" key="1">
    <citation type="submission" date="2020-10" db="EMBL/GenBank/DDBJ databases">
        <title>Connecting structure to function with the recovery of over 1000 high-quality activated sludge metagenome-assembled genomes encoding full-length rRNA genes using long-read sequencing.</title>
        <authorList>
            <person name="Singleton C.M."/>
            <person name="Petriglieri F."/>
            <person name="Kristensen J.M."/>
            <person name="Kirkegaard R.H."/>
            <person name="Michaelsen T.Y."/>
            <person name="Andersen M.H."/>
            <person name="Karst S.M."/>
            <person name="Dueholm M.S."/>
            <person name="Nielsen P.H."/>
            <person name="Albertsen M."/>
        </authorList>
    </citation>
    <scope>NUCLEOTIDE SEQUENCE [LARGE SCALE GENOMIC DNA]</scope>
    <source>
        <strain evidence="1">EsbW_18-Q3-R4-48_BATAC.285</strain>
    </source>
</reference>
<evidence type="ECO:0000313" key="1">
    <source>
        <dbReference type="EMBL" id="MBK7674307.1"/>
    </source>
</evidence>
<name>A0A935PX41_9PROT</name>
<dbReference type="AlphaFoldDB" id="A0A935PX41"/>
<dbReference type="EMBL" id="JADJMH010000003">
    <property type="protein sequence ID" value="MBK7674307.1"/>
    <property type="molecule type" value="Genomic_DNA"/>
</dbReference>
<sequence length="221" mass="24417">MGDLLAAYVRRAALLDQGQEQATRPEVREKRSAVLIDRVAELSATELAPEVTPLLEEFLATASDTRARMLETGIEDPHRPAHRGRSLGAREVRGARRLIDRLPPSDDSGVRKLVDQLSLVVGGEVRLTDALRVRVDSTVARLALAARQDEAAVRQTMAAAILSEALNDLGYEAEPIEKTLFAEGGMVHFHEAAWGDYYMRMRVSPERQQINLQPGARGCKR</sequence>
<protein>
    <submittedName>
        <fullName evidence="1">Uncharacterized protein</fullName>
    </submittedName>
</protein>
<accession>A0A935PX41</accession>
<gene>
    <name evidence="1" type="ORF">IPJ27_05805</name>
</gene>
<comment type="caution">
    <text evidence="1">The sequence shown here is derived from an EMBL/GenBank/DDBJ whole genome shotgun (WGS) entry which is preliminary data.</text>
</comment>
<evidence type="ECO:0000313" key="2">
    <source>
        <dbReference type="Proteomes" id="UP000697998"/>
    </source>
</evidence>
<proteinExistence type="predicted"/>
<dbReference type="Proteomes" id="UP000697998">
    <property type="component" value="Unassembled WGS sequence"/>
</dbReference>
<organism evidence="1 2">
    <name type="scientific">Candidatus Accumulibacter proximus</name>
    <dbReference type="NCBI Taxonomy" id="2954385"/>
    <lineage>
        <taxon>Bacteria</taxon>
        <taxon>Pseudomonadati</taxon>
        <taxon>Pseudomonadota</taxon>
        <taxon>Betaproteobacteria</taxon>
        <taxon>Candidatus Accumulibacter</taxon>
    </lineage>
</organism>